<protein>
    <submittedName>
        <fullName evidence="2">Uncharacterized protein</fullName>
    </submittedName>
</protein>
<proteinExistence type="predicted"/>
<dbReference type="KEGG" id="pbl:PAAG_11642"/>
<evidence type="ECO:0000313" key="3">
    <source>
        <dbReference type="Proteomes" id="UP000002059"/>
    </source>
</evidence>
<name>A0A0A2V1J9_PARBA</name>
<dbReference type="AlphaFoldDB" id="A0A0A2V1J9"/>
<dbReference type="EMBL" id="KN293998">
    <property type="protein sequence ID" value="KGQ01651.1"/>
    <property type="molecule type" value="Genomic_DNA"/>
</dbReference>
<feature type="region of interest" description="Disordered" evidence="1">
    <location>
        <begin position="43"/>
        <end position="63"/>
    </location>
</feature>
<evidence type="ECO:0000313" key="2">
    <source>
        <dbReference type="EMBL" id="KGQ01651.1"/>
    </source>
</evidence>
<sequence length="63" mass="7214">MPSQNDLSIAQFQHATAWKVQELASSVQDLAVKMENPYIRGRMRDSKLARKADTREKDPMPIN</sequence>
<keyword evidence="3" id="KW-1185">Reference proteome</keyword>
<dbReference type="Proteomes" id="UP000002059">
    <property type="component" value="Partially assembled WGS sequence"/>
</dbReference>
<dbReference type="RefSeq" id="XP_015703159.1">
    <property type="nucleotide sequence ID" value="XM_015847250.1"/>
</dbReference>
<organism evidence="2 3">
    <name type="scientific">Paracoccidioides lutzii (strain ATCC MYA-826 / Pb01)</name>
    <name type="common">Paracoccidioides brasiliensis</name>
    <dbReference type="NCBI Taxonomy" id="502779"/>
    <lineage>
        <taxon>Eukaryota</taxon>
        <taxon>Fungi</taxon>
        <taxon>Dikarya</taxon>
        <taxon>Ascomycota</taxon>
        <taxon>Pezizomycotina</taxon>
        <taxon>Eurotiomycetes</taxon>
        <taxon>Eurotiomycetidae</taxon>
        <taxon>Onygenales</taxon>
        <taxon>Ajellomycetaceae</taxon>
        <taxon>Paracoccidioides</taxon>
    </lineage>
</organism>
<dbReference type="GeneID" id="26970570"/>
<gene>
    <name evidence="2" type="ORF">PAAG_11642</name>
</gene>
<reference evidence="2 3" key="1">
    <citation type="journal article" date="2011" name="PLoS Genet.">
        <title>Comparative genomic analysis of human fungal pathogens causing paracoccidioidomycosis.</title>
        <authorList>
            <person name="Desjardins C.A."/>
            <person name="Champion M.D."/>
            <person name="Holder J.W."/>
            <person name="Muszewska A."/>
            <person name="Goldberg J."/>
            <person name="Bailao A.M."/>
            <person name="Brigido M.M."/>
            <person name="Ferreira M.E."/>
            <person name="Garcia A.M."/>
            <person name="Grynberg M."/>
            <person name="Gujja S."/>
            <person name="Heiman D.I."/>
            <person name="Henn M.R."/>
            <person name="Kodira C.D."/>
            <person name="Leon-Narvaez H."/>
            <person name="Longo L.V."/>
            <person name="Ma L.J."/>
            <person name="Malavazi I."/>
            <person name="Matsuo A.L."/>
            <person name="Morais F.V."/>
            <person name="Pereira M."/>
            <person name="Rodriguez-Brito S."/>
            <person name="Sakthikumar S."/>
            <person name="Salem-Izacc S.M."/>
            <person name="Sykes S.M."/>
            <person name="Teixeira M.M."/>
            <person name="Vallejo M.C."/>
            <person name="Walter M.E."/>
            <person name="Yandava C."/>
            <person name="Young S."/>
            <person name="Zeng Q."/>
            <person name="Zucker J."/>
            <person name="Felipe M.S."/>
            <person name="Goldman G.H."/>
            <person name="Haas B.J."/>
            <person name="McEwen J.G."/>
            <person name="Nino-Vega G."/>
            <person name="Puccia R."/>
            <person name="San-Blas G."/>
            <person name="Soares C.M."/>
            <person name="Birren B.W."/>
            <person name="Cuomo C.A."/>
        </authorList>
    </citation>
    <scope>NUCLEOTIDE SEQUENCE [LARGE SCALE GENOMIC DNA]</scope>
    <source>
        <strain evidence="3">ATCC MYA-826 / Pb01</strain>
    </source>
</reference>
<dbReference type="VEuPathDB" id="FungiDB:PAAG_11642"/>
<evidence type="ECO:0000256" key="1">
    <source>
        <dbReference type="SAM" id="MobiDB-lite"/>
    </source>
</evidence>
<dbReference type="HOGENOM" id="CLU_2886419_0_0_1"/>
<accession>A0A0A2V1J9</accession>
<dbReference type="OrthoDB" id="10277485at2759"/>